<evidence type="ECO:0000256" key="2">
    <source>
        <dbReference type="PIRSR" id="PIRSR018249-2"/>
    </source>
</evidence>
<feature type="binding site" evidence="1">
    <location>
        <position position="31"/>
    </location>
    <ligand>
        <name>Zn(2+)</name>
        <dbReference type="ChEBI" id="CHEBI:29105"/>
    </ligand>
</feature>
<keyword evidence="6" id="KW-1185">Reference proteome</keyword>
<dbReference type="Pfam" id="PF13847">
    <property type="entry name" value="Methyltransf_31"/>
    <property type="match status" value="1"/>
</dbReference>
<gene>
    <name evidence="5" type="ORF">SAMN02745196_00143</name>
</gene>
<dbReference type="SUPFAM" id="SSF53335">
    <property type="entry name" value="S-adenosyl-L-methionine-dependent methyltransferases"/>
    <property type="match status" value="1"/>
</dbReference>
<dbReference type="RefSeq" id="WP_084665989.1">
    <property type="nucleotide sequence ID" value="NZ_FQXP01000003.1"/>
</dbReference>
<dbReference type="AlphaFoldDB" id="A0A1M5SET1"/>
<name>A0A1M5SET1_9CLOT</name>
<evidence type="ECO:0000259" key="4">
    <source>
        <dbReference type="Pfam" id="PF21302"/>
    </source>
</evidence>
<feature type="binding site" evidence="1">
    <location>
        <position position="14"/>
    </location>
    <ligand>
        <name>Zn(2+)</name>
        <dbReference type="ChEBI" id="CHEBI:29105"/>
    </ligand>
</feature>
<accession>A0A1M5SET1</accession>
<reference evidence="5 6" key="1">
    <citation type="submission" date="2016-11" db="EMBL/GenBank/DDBJ databases">
        <authorList>
            <person name="Jaros S."/>
            <person name="Januszkiewicz K."/>
            <person name="Wedrychowicz H."/>
        </authorList>
    </citation>
    <scope>NUCLEOTIDE SEQUENCE [LARGE SCALE GENOMIC DNA]</scope>
    <source>
        <strain evidence="5 6">DSM 3089</strain>
    </source>
</reference>
<feature type="binding site" evidence="1">
    <location>
        <position position="27"/>
    </location>
    <ligand>
        <name>Zn(2+)</name>
        <dbReference type="ChEBI" id="CHEBI:29105"/>
    </ligand>
</feature>
<dbReference type="Gene3D" id="3.40.50.150">
    <property type="entry name" value="Vaccinia Virus protein VP39"/>
    <property type="match status" value="1"/>
</dbReference>
<dbReference type="Proteomes" id="UP000184526">
    <property type="component" value="Unassembled WGS sequence"/>
</dbReference>
<dbReference type="GO" id="GO:0008168">
    <property type="term" value="F:methyltransferase activity"/>
    <property type="evidence" value="ECO:0007669"/>
    <property type="project" value="UniProtKB-KW"/>
</dbReference>
<feature type="binding site" evidence="2">
    <location>
        <position position="73"/>
    </location>
    <ligand>
        <name>S-adenosyl-L-methionine</name>
        <dbReference type="ChEBI" id="CHEBI:59789"/>
    </ligand>
</feature>
<feature type="binding site" evidence="1">
    <location>
        <position position="11"/>
    </location>
    <ligand>
        <name>Zn(2+)</name>
        <dbReference type="ChEBI" id="CHEBI:29105"/>
    </ligand>
</feature>
<dbReference type="CDD" id="cd02440">
    <property type="entry name" value="AdoMet_MTases"/>
    <property type="match status" value="1"/>
</dbReference>
<evidence type="ECO:0000313" key="5">
    <source>
        <dbReference type="EMBL" id="SHH37036.1"/>
    </source>
</evidence>
<keyword evidence="5" id="KW-0808">Transferase</keyword>
<evidence type="ECO:0000313" key="6">
    <source>
        <dbReference type="Proteomes" id="UP000184526"/>
    </source>
</evidence>
<keyword evidence="1" id="KW-0479">Metal-binding</keyword>
<dbReference type="InterPro" id="IPR016718">
    <property type="entry name" value="rRNA_m1G-MeTrfase_A_prd"/>
</dbReference>
<dbReference type="GO" id="GO:0032259">
    <property type="term" value="P:methylation"/>
    <property type="evidence" value="ECO:0007669"/>
    <property type="project" value="UniProtKB-KW"/>
</dbReference>
<dbReference type="GO" id="GO:0046872">
    <property type="term" value="F:metal ion binding"/>
    <property type="evidence" value="ECO:0007669"/>
    <property type="project" value="UniProtKB-KW"/>
</dbReference>
<sequence length="281" mass="32831">MMKNNNYIYMCPTCGLNLKKHEKQFMCDNNHNFDLSKNGYINLLMVNQKKTKNPGDNKEMVKSRSNFLDKGYYKQFSDKLNTIISENLCDEDLNILDSGCGDGYFVANLKEKLLKENRNKNIEFYGLDISKFAAAYASKRDKEINFIVGSNFNLPIMSNSLNCIIRNFAPGSNDEFYRTLKKSGKLIIITPGIDHLYGLKEKLYNIPRKHDEKEFAYEGLKLIFKDEIKYSIDIDNSEDINNLILMTPYYWSIKEDMREEVEKIQHLKTDLNFTVSIYEKL</sequence>
<dbReference type="InterPro" id="IPR029063">
    <property type="entry name" value="SAM-dependent_MTases_sf"/>
</dbReference>
<keyword evidence="1" id="KW-0862">Zinc</keyword>
<dbReference type="PIRSF" id="PIRSF018249">
    <property type="entry name" value="MyrA_prd"/>
    <property type="match status" value="1"/>
</dbReference>
<dbReference type="OrthoDB" id="5522265at2"/>
<keyword evidence="2" id="KW-0949">S-adenosyl-L-methionine</keyword>
<feature type="domain" description="23S rRNA (guanine(745)-N(1))-methyltransferase N-terminal" evidence="4">
    <location>
        <begin position="9"/>
        <end position="52"/>
    </location>
</feature>
<dbReference type="InterPro" id="IPR025714">
    <property type="entry name" value="Methyltranfer_dom"/>
</dbReference>
<dbReference type="InterPro" id="IPR048647">
    <property type="entry name" value="RlmA_N"/>
</dbReference>
<dbReference type="EMBL" id="FQXP01000003">
    <property type="protein sequence ID" value="SHH37036.1"/>
    <property type="molecule type" value="Genomic_DNA"/>
</dbReference>
<protein>
    <submittedName>
        <fullName evidence="5">23S rRNA (Guanine745-N1)-methyltransferase</fullName>
    </submittedName>
</protein>
<dbReference type="STRING" id="1121306.SAMN02745196_00143"/>
<evidence type="ECO:0000256" key="1">
    <source>
        <dbReference type="PIRSR" id="PIRSR018249-1"/>
    </source>
</evidence>
<feature type="domain" description="Methyltransferase" evidence="3">
    <location>
        <begin position="90"/>
        <end position="203"/>
    </location>
</feature>
<evidence type="ECO:0000259" key="3">
    <source>
        <dbReference type="Pfam" id="PF13847"/>
    </source>
</evidence>
<feature type="binding site" evidence="2">
    <location>
        <position position="195"/>
    </location>
    <ligand>
        <name>S-adenosyl-L-methionine</name>
        <dbReference type="ChEBI" id="CHEBI:59789"/>
    </ligand>
</feature>
<proteinExistence type="predicted"/>
<keyword evidence="5" id="KW-0489">Methyltransferase</keyword>
<organism evidence="5 6">
    <name type="scientific">Clostridium collagenovorans DSM 3089</name>
    <dbReference type="NCBI Taxonomy" id="1121306"/>
    <lineage>
        <taxon>Bacteria</taxon>
        <taxon>Bacillati</taxon>
        <taxon>Bacillota</taxon>
        <taxon>Clostridia</taxon>
        <taxon>Eubacteriales</taxon>
        <taxon>Clostridiaceae</taxon>
        <taxon>Clostridium</taxon>
    </lineage>
</organism>
<dbReference type="Pfam" id="PF21302">
    <property type="entry name" value="Zn_ribbon_RlmA"/>
    <property type="match status" value="1"/>
</dbReference>